<dbReference type="EMBL" id="PDCK01000040">
    <property type="protein sequence ID" value="PRQ45983.1"/>
    <property type="molecule type" value="Genomic_DNA"/>
</dbReference>
<comment type="caution">
    <text evidence="1">The sequence shown here is derived from an EMBL/GenBank/DDBJ whole genome shotgun (WGS) entry which is preliminary data.</text>
</comment>
<organism evidence="1 2">
    <name type="scientific">Rosa chinensis</name>
    <name type="common">China rose</name>
    <dbReference type="NCBI Taxonomy" id="74649"/>
    <lineage>
        <taxon>Eukaryota</taxon>
        <taxon>Viridiplantae</taxon>
        <taxon>Streptophyta</taxon>
        <taxon>Embryophyta</taxon>
        <taxon>Tracheophyta</taxon>
        <taxon>Spermatophyta</taxon>
        <taxon>Magnoliopsida</taxon>
        <taxon>eudicotyledons</taxon>
        <taxon>Gunneridae</taxon>
        <taxon>Pentapetalae</taxon>
        <taxon>rosids</taxon>
        <taxon>fabids</taxon>
        <taxon>Rosales</taxon>
        <taxon>Rosaceae</taxon>
        <taxon>Rosoideae</taxon>
        <taxon>Rosoideae incertae sedis</taxon>
        <taxon>Rosa</taxon>
    </lineage>
</organism>
<proteinExistence type="predicted"/>
<keyword evidence="2" id="KW-1185">Reference proteome</keyword>
<dbReference type="Proteomes" id="UP000238479">
    <property type="component" value="Chromosome 2"/>
</dbReference>
<evidence type="ECO:0000313" key="1">
    <source>
        <dbReference type="EMBL" id="PRQ45983.1"/>
    </source>
</evidence>
<dbReference type="AlphaFoldDB" id="A0A2P6RHS7"/>
<dbReference type="Gramene" id="PRQ45983">
    <property type="protein sequence ID" value="PRQ45983"/>
    <property type="gene ID" value="RchiOBHm_Chr2g0084231"/>
</dbReference>
<protein>
    <submittedName>
        <fullName evidence="1">Uncharacterized protein</fullName>
    </submittedName>
</protein>
<name>A0A2P6RHS7_ROSCH</name>
<evidence type="ECO:0000313" key="2">
    <source>
        <dbReference type="Proteomes" id="UP000238479"/>
    </source>
</evidence>
<sequence>MLAHISDPPMVSCASCLEWNKVQLVQVTHPEKQHKIRVSFGAEKATTKNY</sequence>
<accession>A0A2P6RHS7</accession>
<reference evidence="1 2" key="1">
    <citation type="journal article" date="2018" name="Nat. Genet.">
        <title>The Rosa genome provides new insights in the design of modern roses.</title>
        <authorList>
            <person name="Bendahmane M."/>
        </authorList>
    </citation>
    <scope>NUCLEOTIDE SEQUENCE [LARGE SCALE GENOMIC DNA]</scope>
    <source>
        <strain evidence="2">cv. Old Blush</strain>
    </source>
</reference>
<gene>
    <name evidence="1" type="ORF">RchiOBHm_Chr2g0084231</name>
</gene>